<reference evidence="1 2" key="1">
    <citation type="submission" date="2012-05" db="EMBL/GenBank/DDBJ databases">
        <authorList>
            <person name="Weinstock G."/>
            <person name="Sodergren E."/>
            <person name="Lobos E.A."/>
            <person name="Fulton L."/>
            <person name="Fulton R."/>
            <person name="Courtney L."/>
            <person name="Fronick C."/>
            <person name="O'Laughlin M."/>
            <person name="Godfrey J."/>
            <person name="Wilson R.M."/>
            <person name="Miner T."/>
            <person name="Farmer C."/>
            <person name="Delehaunty K."/>
            <person name="Cordes M."/>
            <person name="Minx P."/>
            <person name="Tomlinson C."/>
            <person name="Chen J."/>
            <person name="Wollam A."/>
            <person name="Pepin K.H."/>
            <person name="Bhonagiri V."/>
            <person name="Zhang X."/>
            <person name="Suruliraj S."/>
            <person name="Warren W."/>
            <person name="Mitreva M."/>
            <person name="Mardis E.R."/>
            <person name="Wilson R.K."/>
        </authorList>
    </citation>
    <scope>NUCLEOTIDE SEQUENCE [LARGE SCALE GENOMIC DNA]</scope>
    <source>
        <strain evidence="1 2">DSM 1785</strain>
    </source>
</reference>
<proteinExistence type="predicted"/>
<protein>
    <submittedName>
        <fullName evidence="1">Uncharacterized protein</fullName>
    </submittedName>
</protein>
<accession>L1QIE0</accession>
<comment type="caution">
    <text evidence="1">The sequence shown here is derived from an EMBL/GenBank/DDBJ whole genome shotgun (WGS) entry which is preliminary data.</text>
</comment>
<evidence type="ECO:0000313" key="2">
    <source>
        <dbReference type="Proteomes" id="UP000010420"/>
    </source>
</evidence>
<dbReference type="Proteomes" id="UP000010420">
    <property type="component" value="Unassembled WGS sequence"/>
</dbReference>
<dbReference type="AlphaFoldDB" id="L1QIE0"/>
<gene>
    <name evidence="1" type="ORF">HMPREF0216_01453</name>
</gene>
<dbReference type="HOGENOM" id="CLU_3182020_0_0_9"/>
<name>L1QIE0_9CLOT</name>
<organism evidence="1 2">
    <name type="scientific">Clostridium celatum DSM 1785</name>
    <dbReference type="NCBI Taxonomy" id="545697"/>
    <lineage>
        <taxon>Bacteria</taxon>
        <taxon>Bacillati</taxon>
        <taxon>Bacillota</taxon>
        <taxon>Clostridia</taxon>
        <taxon>Eubacteriales</taxon>
        <taxon>Clostridiaceae</taxon>
        <taxon>Clostridium</taxon>
    </lineage>
</organism>
<dbReference type="RefSeq" id="WP_005212772.1">
    <property type="nucleotide sequence ID" value="NZ_KB291629.1"/>
</dbReference>
<sequence>MRREGTKNYYYVNSDETQWRELKDLMNYIYEIVQDVNCSKNEEENF</sequence>
<evidence type="ECO:0000313" key="1">
    <source>
        <dbReference type="EMBL" id="EKY27332.1"/>
    </source>
</evidence>
<dbReference type="EMBL" id="AMEZ01000037">
    <property type="protein sequence ID" value="EKY27332.1"/>
    <property type="molecule type" value="Genomic_DNA"/>
</dbReference>
<dbReference type="PATRIC" id="fig|545697.3.peg.1432"/>
<keyword evidence="2" id="KW-1185">Reference proteome</keyword>
<dbReference type="STRING" id="545697.HMPREF0216_01453"/>